<proteinExistence type="inferred from homology"/>
<keyword evidence="2" id="KW-0560">Oxidoreductase</keyword>
<dbReference type="PRINTS" id="PR00080">
    <property type="entry name" value="SDRFAMILY"/>
</dbReference>
<evidence type="ECO:0000313" key="4">
    <source>
        <dbReference type="EMBL" id="PZQ46043.1"/>
    </source>
</evidence>
<dbReference type="GO" id="GO:0016616">
    <property type="term" value="F:oxidoreductase activity, acting on the CH-OH group of donors, NAD or NADP as acceptor"/>
    <property type="evidence" value="ECO:0007669"/>
    <property type="project" value="TreeGrafter"/>
</dbReference>
<dbReference type="SUPFAM" id="SSF51735">
    <property type="entry name" value="NAD(P)-binding Rossmann-fold domains"/>
    <property type="match status" value="1"/>
</dbReference>
<comment type="similarity">
    <text evidence="1 3">Belongs to the short-chain dehydrogenases/reductases (SDR) family.</text>
</comment>
<dbReference type="AlphaFoldDB" id="A0A2W5PUD1"/>
<gene>
    <name evidence="4" type="ORF">DI556_21435</name>
</gene>
<dbReference type="CDD" id="cd05233">
    <property type="entry name" value="SDR_c"/>
    <property type="match status" value="1"/>
</dbReference>
<dbReference type="FunFam" id="3.40.50.720:FF:000173">
    <property type="entry name" value="3-oxoacyl-[acyl-carrier protein] reductase"/>
    <property type="match status" value="1"/>
</dbReference>
<organism evidence="4 5">
    <name type="scientific">Rhodovulum sulfidophilum</name>
    <name type="common">Rhodobacter sulfidophilus</name>
    <dbReference type="NCBI Taxonomy" id="35806"/>
    <lineage>
        <taxon>Bacteria</taxon>
        <taxon>Pseudomonadati</taxon>
        <taxon>Pseudomonadota</taxon>
        <taxon>Alphaproteobacteria</taxon>
        <taxon>Rhodobacterales</taxon>
        <taxon>Paracoccaceae</taxon>
        <taxon>Rhodovulum</taxon>
    </lineage>
</organism>
<name>A0A2W5PUD1_RHOSU</name>
<protein>
    <submittedName>
        <fullName evidence="4">Short-chain dehydrogenase</fullName>
    </submittedName>
</protein>
<dbReference type="PRINTS" id="PR00081">
    <property type="entry name" value="GDHRDH"/>
</dbReference>
<evidence type="ECO:0000256" key="1">
    <source>
        <dbReference type="ARBA" id="ARBA00006484"/>
    </source>
</evidence>
<dbReference type="Proteomes" id="UP000249185">
    <property type="component" value="Unassembled WGS sequence"/>
</dbReference>
<dbReference type="Pfam" id="PF13561">
    <property type="entry name" value="adh_short_C2"/>
    <property type="match status" value="1"/>
</dbReference>
<dbReference type="GO" id="GO:0006633">
    <property type="term" value="P:fatty acid biosynthetic process"/>
    <property type="evidence" value="ECO:0007669"/>
    <property type="project" value="TreeGrafter"/>
</dbReference>
<dbReference type="InterPro" id="IPR002347">
    <property type="entry name" value="SDR_fam"/>
</dbReference>
<dbReference type="GO" id="GO:0048038">
    <property type="term" value="F:quinone binding"/>
    <property type="evidence" value="ECO:0007669"/>
    <property type="project" value="TreeGrafter"/>
</dbReference>
<dbReference type="Gene3D" id="3.40.50.720">
    <property type="entry name" value="NAD(P)-binding Rossmann-like Domain"/>
    <property type="match status" value="1"/>
</dbReference>
<comment type="caution">
    <text evidence="4">The sequence shown here is derived from an EMBL/GenBank/DDBJ whole genome shotgun (WGS) entry which is preliminary data.</text>
</comment>
<evidence type="ECO:0000313" key="5">
    <source>
        <dbReference type="Proteomes" id="UP000249185"/>
    </source>
</evidence>
<dbReference type="EMBL" id="QFPW01000032">
    <property type="protein sequence ID" value="PZQ46043.1"/>
    <property type="molecule type" value="Genomic_DNA"/>
</dbReference>
<dbReference type="Pfam" id="PF00106">
    <property type="entry name" value="adh_short"/>
    <property type="match status" value="1"/>
</dbReference>
<dbReference type="PANTHER" id="PTHR42760">
    <property type="entry name" value="SHORT-CHAIN DEHYDROGENASES/REDUCTASES FAMILY MEMBER"/>
    <property type="match status" value="1"/>
</dbReference>
<reference evidence="4 5" key="1">
    <citation type="submission" date="2017-08" db="EMBL/GenBank/DDBJ databases">
        <title>Infants hospitalized years apart are colonized by the same room-sourced microbial strains.</title>
        <authorList>
            <person name="Brooks B."/>
            <person name="Olm M.R."/>
            <person name="Firek B.A."/>
            <person name="Baker R."/>
            <person name="Thomas B.C."/>
            <person name="Morowitz M.J."/>
            <person name="Banfield J.F."/>
        </authorList>
    </citation>
    <scope>NUCLEOTIDE SEQUENCE [LARGE SCALE GENOMIC DNA]</scope>
    <source>
        <strain evidence="4">S2_005_002_R2_34</strain>
    </source>
</reference>
<evidence type="ECO:0000256" key="3">
    <source>
        <dbReference type="RuleBase" id="RU000363"/>
    </source>
</evidence>
<sequence>MTLESKVAVVTGGASGIGRAVARQLAEAGAVVYALDLNDVVLASAFCDAPGVNTLAVDVSDSAAVNDAFAKVDAARGRLDILVNGAGINAPTAEANQTLIDANLRTLEAMRAGSRPRFSFIEETSDEDFLKVMRVNLFSQFYCIRAAAPVMKRAGGGSIVNISSAAALVGVAMPPYYPASKAGVLGLTRSAAAELAPYNIRVNAICPGAVDTPLMHQQPKEVVDFLVAMQPIQRMADPAELARTILFFADDERSGYYTGQTISPNGGLHM</sequence>
<dbReference type="PANTHER" id="PTHR42760:SF133">
    <property type="entry name" value="3-OXOACYL-[ACYL-CARRIER-PROTEIN] REDUCTASE"/>
    <property type="match status" value="1"/>
</dbReference>
<accession>A0A2W5PUD1</accession>
<dbReference type="InterPro" id="IPR036291">
    <property type="entry name" value="NAD(P)-bd_dom_sf"/>
</dbReference>
<evidence type="ECO:0000256" key="2">
    <source>
        <dbReference type="ARBA" id="ARBA00023002"/>
    </source>
</evidence>